<proteinExistence type="predicted"/>
<dbReference type="RefSeq" id="WP_231044572.1">
    <property type="nucleotide sequence ID" value="NZ_CP106881.1"/>
</dbReference>
<feature type="chain" id="PRO_5047194408" description="Lipoprotein" evidence="1">
    <location>
        <begin position="25"/>
        <end position="266"/>
    </location>
</feature>
<evidence type="ECO:0000313" key="3">
    <source>
        <dbReference type="Proteomes" id="UP001162800"/>
    </source>
</evidence>
<reference evidence="2" key="1">
    <citation type="submission" date="2022-09" db="EMBL/GenBank/DDBJ databases">
        <title>The complete genome of Acidovorax sp. 5MLIR.</title>
        <authorList>
            <person name="Liu L."/>
            <person name="Yue J."/>
            <person name="Yang F."/>
            <person name="Yuan J."/>
            <person name="Li L."/>
        </authorList>
    </citation>
    <scope>NUCLEOTIDE SEQUENCE</scope>
    <source>
        <strain evidence="2">5MLIR</strain>
    </source>
</reference>
<name>A0ABY6G9R6_9BURK</name>
<protein>
    <recommendedName>
        <fullName evidence="4">Lipoprotein</fullName>
    </recommendedName>
</protein>
<evidence type="ECO:0000256" key="1">
    <source>
        <dbReference type="SAM" id="SignalP"/>
    </source>
</evidence>
<dbReference type="Proteomes" id="UP001162800">
    <property type="component" value="Chromosome"/>
</dbReference>
<dbReference type="EMBL" id="CP106881">
    <property type="protein sequence ID" value="UYG51244.1"/>
    <property type="molecule type" value="Genomic_DNA"/>
</dbReference>
<dbReference type="PROSITE" id="PS51257">
    <property type="entry name" value="PROKAR_LIPOPROTEIN"/>
    <property type="match status" value="1"/>
</dbReference>
<evidence type="ECO:0008006" key="4">
    <source>
        <dbReference type="Google" id="ProtNLM"/>
    </source>
</evidence>
<keyword evidence="3" id="KW-1185">Reference proteome</keyword>
<gene>
    <name evidence="2" type="ORF">M9799_14405</name>
</gene>
<keyword evidence="1" id="KW-0732">Signal</keyword>
<feature type="signal peptide" evidence="1">
    <location>
        <begin position="1"/>
        <end position="24"/>
    </location>
</feature>
<organism evidence="2 3">
    <name type="scientific">Comamonas endophytica</name>
    <dbReference type="NCBI Taxonomy" id="2949090"/>
    <lineage>
        <taxon>Bacteria</taxon>
        <taxon>Pseudomonadati</taxon>
        <taxon>Pseudomonadota</taxon>
        <taxon>Betaproteobacteria</taxon>
        <taxon>Burkholderiales</taxon>
        <taxon>Comamonadaceae</taxon>
        <taxon>Comamonas</taxon>
    </lineage>
</organism>
<accession>A0ABY6G9R6</accession>
<evidence type="ECO:0000313" key="2">
    <source>
        <dbReference type="EMBL" id="UYG51244.1"/>
    </source>
</evidence>
<sequence length="266" mass="27089">MNQCTRVSLSVLLLALLQACGGGGGEDGPASPAATAGLAPAVDTGKVSAKFVPKEKKRFMLFARGLEVFSAGESEQADSGAMVRLDEYTLSGSRQTADISGDTHYALGRWVRGTVTGSSRTDTLTGTDNNAYHYLVYNSLAKLPASGQLRCTSVAATTPTNFYASARNAGSASGSADVSFDTDGAGVQGALQLQVDAGSATVDLHTRIRSAGSMPITGRMLAQGPGAAIALADQGSATPALVVGYKAQLPGGNLYSGVARFACKSL</sequence>